<dbReference type="Proteomes" id="UP000218231">
    <property type="component" value="Unassembled WGS sequence"/>
</dbReference>
<feature type="domain" description="C2H2-type" evidence="2">
    <location>
        <begin position="276"/>
        <end position="303"/>
    </location>
</feature>
<dbReference type="AlphaFoldDB" id="A0A2A2LHV4"/>
<name>A0A2A2LHV4_9BILA</name>
<reference evidence="3 4" key="1">
    <citation type="journal article" date="2017" name="Curr. Biol.">
        <title>Genome architecture and evolution of a unichromosomal asexual nematode.</title>
        <authorList>
            <person name="Fradin H."/>
            <person name="Zegar C."/>
            <person name="Gutwein M."/>
            <person name="Lucas J."/>
            <person name="Kovtun M."/>
            <person name="Corcoran D."/>
            <person name="Baugh L.R."/>
            <person name="Kiontke K."/>
            <person name="Gunsalus K."/>
            <person name="Fitch D.H."/>
            <person name="Piano F."/>
        </authorList>
    </citation>
    <scope>NUCLEOTIDE SEQUENCE [LARGE SCALE GENOMIC DNA]</scope>
    <source>
        <strain evidence="3">PF1309</strain>
    </source>
</reference>
<feature type="region of interest" description="Disordered" evidence="1">
    <location>
        <begin position="233"/>
        <end position="271"/>
    </location>
</feature>
<feature type="compositionally biased region" description="Polar residues" evidence="1">
    <location>
        <begin position="233"/>
        <end position="246"/>
    </location>
</feature>
<dbReference type="SMART" id="SM00355">
    <property type="entry name" value="ZnF_C2H2"/>
    <property type="match status" value="3"/>
</dbReference>
<gene>
    <name evidence="3" type="ORF">WR25_24889</name>
</gene>
<protein>
    <recommendedName>
        <fullName evidence="2">C2H2-type domain-containing protein</fullName>
    </recommendedName>
</protein>
<organism evidence="3 4">
    <name type="scientific">Diploscapter pachys</name>
    <dbReference type="NCBI Taxonomy" id="2018661"/>
    <lineage>
        <taxon>Eukaryota</taxon>
        <taxon>Metazoa</taxon>
        <taxon>Ecdysozoa</taxon>
        <taxon>Nematoda</taxon>
        <taxon>Chromadorea</taxon>
        <taxon>Rhabditida</taxon>
        <taxon>Rhabditina</taxon>
        <taxon>Rhabditomorpha</taxon>
        <taxon>Rhabditoidea</taxon>
        <taxon>Rhabditidae</taxon>
        <taxon>Diploscapter</taxon>
    </lineage>
</organism>
<evidence type="ECO:0000313" key="3">
    <source>
        <dbReference type="EMBL" id="PAV85705.1"/>
    </source>
</evidence>
<feature type="domain" description="C2H2-type" evidence="2">
    <location>
        <begin position="145"/>
        <end position="168"/>
    </location>
</feature>
<feature type="region of interest" description="Disordered" evidence="1">
    <location>
        <begin position="46"/>
        <end position="66"/>
    </location>
</feature>
<dbReference type="InterPro" id="IPR013087">
    <property type="entry name" value="Znf_C2H2_type"/>
</dbReference>
<sequence>MDMRSRKRALGDLEIKEESEDMPLYKRVKPEEIEPDVGEEEINLCESAESAHSSNSDHPVAMEMDLRRQPMDDSEIKQEPDDPNSFNQIRPEEAEPIVLEEDENWCESTESSHSSKSYNHRSFDPIDDIINSIHISREHVQYEPYVCNVCQARAPTSEEIESHSVTEHGTANPTVSYECNKAKSTYLRDLMTEAVIITGRRLSKKQLNTLCPSTIRPPRTNLVPIVPPQTSSFISLSQPQDQKPTTSKPPAPDPVPVSALVSNPASNSDDDQTVTVYCRICHRDLPCVSVQDIEALQDHVSIHMYAVYNVPRYKCKYCQFCAGKMKTLQIHYLSHHPDSEFAYIDKIQSWETFVVKKLSYYCFKMSEFVSDCINSLNILKCSGIKYGPTTPVNLLFHKLKVVEQQPVKFTPKIAQLPPKPVPRYADGTRVMFKSKSAPQNQDAKEAKPGTSS</sequence>
<feature type="compositionally biased region" description="Basic and acidic residues" evidence="1">
    <location>
        <begin position="442"/>
        <end position="452"/>
    </location>
</feature>
<keyword evidence="4" id="KW-1185">Reference proteome</keyword>
<evidence type="ECO:0000259" key="2">
    <source>
        <dbReference type="SMART" id="SM00355"/>
    </source>
</evidence>
<proteinExistence type="predicted"/>
<dbReference type="Gene3D" id="3.30.160.60">
    <property type="entry name" value="Classic Zinc Finger"/>
    <property type="match status" value="1"/>
</dbReference>
<feature type="domain" description="C2H2-type" evidence="2">
    <location>
        <begin position="313"/>
        <end position="335"/>
    </location>
</feature>
<feature type="region of interest" description="Disordered" evidence="1">
    <location>
        <begin position="71"/>
        <end position="90"/>
    </location>
</feature>
<dbReference type="EMBL" id="LIAE01006746">
    <property type="protein sequence ID" value="PAV85705.1"/>
    <property type="molecule type" value="Genomic_DNA"/>
</dbReference>
<evidence type="ECO:0000256" key="1">
    <source>
        <dbReference type="SAM" id="MobiDB-lite"/>
    </source>
</evidence>
<comment type="caution">
    <text evidence="3">The sequence shown here is derived from an EMBL/GenBank/DDBJ whole genome shotgun (WGS) entry which is preliminary data.</text>
</comment>
<accession>A0A2A2LHV4</accession>
<feature type="region of interest" description="Disordered" evidence="1">
    <location>
        <begin position="433"/>
        <end position="452"/>
    </location>
</feature>
<dbReference type="OrthoDB" id="8114442at2759"/>
<evidence type="ECO:0000313" key="4">
    <source>
        <dbReference type="Proteomes" id="UP000218231"/>
    </source>
</evidence>
<feature type="compositionally biased region" description="Basic and acidic residues" evidence="1">
    <location>
        <begin position="71"/>
        <end position="80"/>
    </location>
</feature>